<dbReference type="Proteomes" id="UP001501410">
    <property type="component" value="Unassembled WGS sequence"/>
</dbReference>
<organism evidence="3 4">
    <name type="scientific">Rurimicrobium arvi</name>
    <dbReference type="NCBI Taxonomy" id="2049916"/>
    <lineage>
        <taxon>Bacteria</taxon>
        <taxon>Pseudomonadati</taxon>
        <taxon>Bacteroidota</taxon>
        <taxon>Chitinophagia</taxon>
        <taxon>Chitinophagales</taxon>
        <taxon>Chitinophagaceae</taxon>
        <taxon>Rurimicrobium</taxon>
    </lineage>
</organism>
<dbReference type="SUPFAM" id="SSF53756">
    <property type="entry name" value="UDP-Glycosyltransferase/glycogen phosphorylase"/>
    <property type="match status" value="1"/>
</dbReference>
<feature type="domain" description="Glycosyltransferase subfamily 4-like N-terminal" evidence="2">
    <location>
        <begin position="15"/>
        <end position="188"/>
    </location>
</feature>
<evidence type="ECO:0000259" key="2">
    <source>
        <dbReference type="Pfam" id="PF13439"/>
    </source>
</evidence>
<evidence type="ECO:0000313" key="4">
    <source>
        <dbReference type="Proteomes" id="UP001501410"/>
    </source>
</evidence>
<dbReference type="InterPro" id="IPR001296">
    <property type="entry name" value="Glyco_trans_1"/>
</dbReference>
<dbReference type="Pfam" id="PF13439">
    <property type="entry name" value="Glyco_transf_4"/>
    <property type="match status" value="1"/>
</dbReference>
<dbReference type="PANTHER" id="PTHR12526">
    <property type="entry name" value="GLYCOSYLTRANSFERASE"/>
    <property type="match status" value="1"/>
</dbReference>
<dbReference type="InterPro" id="IPR028098">
    <property type="entry name" value="Glyco_trans_4-like_N"/>
</dbReference>
<evidence type="ECO:0000259" key="1">
    <source>
        <dbReference type="Pfam" id="PF00534"/>
    </source>
</evidence>
<dbReference type="Pfam" id="PF00534">
    <property type="entry name" value="Glycos_transf_1"/>
    <property type="match status" value="1"/>
</dbReference>
<feature type="domain" description="Glycosyl transferase family 1" evidence="1">
    <location>
        <begin position="202"/>
        <end position="369"/>
    </location>
</feature>
<proteinExistence type="predicted"/>
<evidence type="ECO:0000313" key="3">
    <source>
        <dbReference type="EMBL" id="GAA4452835.1"/>
    </source>
</evidence>
<sequence length="393" mass="44677">MTDPLGQSQVLPYLSGLSQKGYKITLISCEKPERLIHKEAIQAICSKYHINWQPLVYTRKPPILSTMKDVRRMKKLAMSLHKKIAFDIVHCRSYIAALVGVYLKQKTGVPFIFDMRGFWANERVDGGLWRLSNPVYRRVFNYFKNKEKVFLEESAAIVSLTYTAKEEIEHWPVSSSPVTVIPCCVDTELFNPEHLNREQLEALKRKADLPANTLVLGYVGSLGTWYLLSEMLGFFKVWLKQHPASVFFFVTAEPKEMVMDEAESLGISTDKIKVISAGRHEVPYYISMMDLGIFFIKNAYSKKASSPVKQGEMMAMGVPVFCNAGVGDSDYIIQKYRSGELVYTFNAAAYSDAIRRMKEEMNHPEQIRAGAMDYFDLGAGVEAYAALYDSLKR</sequence>
<dbReference type="Gene3D" id="3.40.50.2000">
    <property type="entry name" value="Glycogen Phosphorylase B"/>
    <property type="match status" value="2"/>
</dbReference>
<accession>A0ABP8MPN2</accession>
<keyword evidence="4" id="KW-1185">Reference proteome</keyword>
<comment type="caution">
    <text evidence="3">The sequence shown here is derived from an EMBL/GenBank/DDBJ whole genome shotgun (WGS) entry which is preliminary data.</text>
</comment>
<gene>
    <name evidence="3" type="ORF">GCM10023092_12370</name>
</gene>
<reference evidence="4" key="1">
    <citation type="journal article" date="2019" name="Int. J. Syst. Evol. Microbiol.">
        <title>The Global Catalogue of Microorganisms (GCM) 10K type strain sequencing project: providing services to taxonomists for standard genome sequencing and annotation.</title>
        <authorList>
            <consortium name="The Broad Institute Genomics Platform"/>
            <consortium name="The Broad Institute Genome Sequencing Center for Infectious Disease"/>
            <person name="Wu L."/>
            <person name="Ma J."/>
        </authorList>
    </citation>
    <scope>NUCLEOTIDE SEQUENCE [LARGE SCALE GENOMIC DNA]</scope>
    <source>
        <strain evidence="4">JCM 31921</strain>
    </source>
</reference>
<name>A0ABP8MPN2_9BACT</name>
<protein>
    <submittedName>
        <fullName evidence="3">Glycosyltransferase family 4 protein</fullName>
    </submittedName>
</protein>
<dbReference type="EMBL" id="BAABEZ010000018">
    <property type="protein sequence ID" value="GAA4452835.1"/>
    <property type="molecule type" value="Genomic_DNA"/>
</dbReference>